<feature type="chain" id="PRO_5014648755" evidence="1">
    <location>
        <begin position="23"/>
        <end position="106"/>
    </location>
</feature>
<evidence type="ECO:0000313" key="2">
    <source>
        <dbReference type="EMBL" id="ATU82464.1"/>
    </source>
</evidence>
<keyword evidence="1" id="KW-0732">Signal</keyword>
<dbReference type="AlphaFoldDB" id="A0A2K8JLN0"/>
<organism evidence="2">
    <name type="scientific">Lethocerus distinctifemur</name>
    <dbReference type="NCBI Taxonomy" id="280095"/>
    <lineage>
        <taxon>Eukaryota</taxon>
        <taxon>Metazoa</taxon>
        <taxon>Ecdysozoa</taxon>
        <taxon>Arthropoda</taxon>
        <taxon>Hexapoda</taxon>
        <taxon>Insecta</taxon>
        <taxon>Pterygota</taxon>
        <taxon>Neoptera</taxon>
        <taxon>Paraneoptera</taxon>
        <taxon>Hemiptera</taxon>
        <taxon>Heteroptera</taxon>
        <taxon>Panheteroptera</taxon>
        <taxon>Nepomorpha</taxon>
        <taxon>Belostomatidae</taxon>
        <taxon>Lethocerinae</taxon>
        <taxon>Lethocerus</taxon>
    </lineage>
</organism>
<evidence type="ECO:0000256" key="1">
    <source>
        <dbReference type="SAM" id="SignalP"/>
    </source>
</evidence>
<proteinExistence type="evidence at transcript level"/>
<accession>A0A2K8JLN0</accession>
<feature type="signal peptide" evidence="1">
    <location>
        <begin position="1"/>
        <end position="22"/>
    </location>
</feature>
<protein>
    <submittedName>
        <fullName evidence="2">Venom peptide Ld15a</fullName>
    </submittedName>
</protein>
<dbReference type="EMBL" id="MF683323">
    <property type="protein sequence ID" value="ATU82464.1"/>
    <property type="molecule type" value="mRNA"/>
</dbReference>
<name>A0A2K8JLN0_9HEMI</name>
<sequence>MERRISLALLAALCTLFVISEASSLEPSVEIISVEIHEPEEPTAEALKGDKRHKMEEALRPFFQGRREPEPMDSFLGKLKGAVLSERVLKNINKHVDKLLSWRCRH</sequence>
<reference evidence="2" key="1">
    <citation type="journal article" date="2018" name="Cell. Mol. Life Sci.">
        <title>Giant fish-killing water bug reveals ancient and dynamic venom evolution in Heteroptera.</title>
        <authorList>
            <person name="Walker A.A."/>
            <person name="Hernandez-Vargas M.J."/>
            <person name="Corzo G."/>
            <person name="Fry B.G."/>
            <person name="King G.F."/>
        </authorList>
    </citation>
    <scope>NUCLEOTIDE SEQUENCE</scope>
</reference>